<dbReference type="SMART" id="SM00047">
    <property type="entry name" value="LYZ2"/>
    <property type="match status" value="1"/>
</dbReference>
<dbReference type="Pfam" id="PF10135">
    <property type="entry name" value="Rod-binding"/>
    <property type="match status" value="1"/>
</dbReference>
<dbReference type="SUPFAM" id="SSF53955">
    <property type="entry name" value="Lysozyme-like"/>
    <property type="match status" value="1"/>
</dbReference>
<dbReference type="InterPro" id="IPR013377">
    <property type="entry name" value="FlgJ"/>
</dbReference>
<keyword evidence="9" id="KW-0326">Glycosidase</keyword>
<evidence type="ECO:0000256" key="1">
    <source>
        <dbReference type="ARBA" id="ARBA00002954"/>
    </source>
</evidence>
<keyword evidence="15" id="KW-1185">Reference proteome</keyword>
<dbReference type="PANTHER" id="PTHR33308:SF9">
    <property type="entry name" value="PEPTIDOGLYCAN HYDROLASE FLGJ"/>
    <property type="match status" value="1"/>
</dbReference>
<keyword evidence="14" id="KW-0282">Flagellum</keyword>
<dbReference type="InterPro" id="IPR023346">
    <property type="entry name" value="Lysozyme-like_dom_sf"/>
</dbReference>
<dbReference type="NCBIfam" id="TIGR02541">
    <property type="entry name" value="flagell_FlgJ"/>
    <property type="match status" value="1"/>
</dbReference>
<organism evidence="14 15">
    <name type="scientific">Natronospira elongata</name>
    <dbReference type="NCBI Taxonomy" id="3110268"/>
    <lineage>
        <taxon>Bacteria</taxon>
        <taxon>Pseudomonadati</taxon>
        <taxon>Pseudomonadota</taxon>
        <taxon>Gammaproteobacteria</taxon>
        <taxon>Natronospirales</taxon>
        <taxon>Natronospiraceae</taxon>
        <taxon>Natronospira</taxon>
    </lineage>
</organism>
<protein>
    <recommendedName>
        <fullName evidence="5">Peptidoglycan hydrolase FlgJ</fullName>
    </recommendedName>
    <alternativeName>
        <fullName evidence="11">Muramidase FlgJ</fullName>
    </alternativeName>
</protein>
<feature type="domain" description="Mannosyl-glycoprotein endo-beta-N-acetylglucosamidase-like" evidence="13">
    <location>
        <begin position="138"/>
        <end position="299"/>
    </location>
</feature>
<dbReference type="Proteomes" id="UP001302316">
    <property type="component" value="Unassembled WGS sequence"/>
</dbReference>
<dbReference type="Gene3D" id="1.10.530.10">
    <property type="match status" value="1"/>
</dbReference>
<dbReference type="GO" id="GO:0004040">
    <property type="term" value="F:amidase activity"/>
    <property type="evidence" value="ECO:0007669"/>
    <property type="project" value="InterPro"/>
</dbReference>
<keyword evidence="14" id="KW-0966">Cell projection</keyword>
<comment type="similarity">
    <text evidence="4">In the C-terminal section; belongs to the glycosyl hydrolase 73 family.</text>
</comment>
<keyword evidence="14" id="KW-0969">Cilium</keyword>
<dbReference type="GO" id="GO:0016798">
    <property type="term" value="F:hydrolase activity, acting on glycosyl bonds"/>
    <property type="evidence" value="ECO:0007669"/>
    <property type="project" value="UniProtKB-KW"/>
</dbReference>
<evidence type="ECO:0000256" key="8">
    <source>
        <dbReference type="ARBA" id="ARBA00022801"/>
    </source>
</evidence>
<comment type="subcellular location">
    <subcellularLocation>
        <location evidence="2">Periplasm</location>
    </subcellularLocation>
</comment>
<comment type="caution">
    <text evidence="14">The sequence shown here is derived from an EMBL/GenBank/DDBJ whole genome shotgun (WGS) entry which is preliminary data.</text>
</comment>
<feature type="region of interest" description="Disordered" evidence="12">
    <location>
        <begin position="298"/>
        <end position="323"/>
    </location>
</feature>
<gene>
    <name evidence="14" type="primary">flgJ</name>
    <name evidence="14" type="ORF">VCB98_00230</name>
</gene>
<evidence type="ECO:0000256" key="3">
    <source>
        <dbReference type="ARBA" id="ARBA00006880"/>
    </source>
</evidence>
<dbReference type="InterPro" id="IPR019301">
    <property type="entry name" value="Flagellar_prot_FlgJ_N"/>
</dbReference>
<dbReference type="PRINTS" id="PR01002">
    <property type="entry name" value="FLGFLGJ"/>
</dbReference>
<dbReference type="GO" id="GO:0044780">
    <property type="term" value="P:bacterial-type flagellum assembly"/>
    <property type="evidence" value="ECO:0007669"/>
    <property type="project" value="InterPro"/>
</dbReference>
<evidence type="ECO:0000313" key="14">
    <source>
        <dbReference type="EMBL" id="MEA5444243.1"/>
    </source>
</evidence>
<evidence type="ECO:0000256" key="7">
    <source>
        <dbReference type="ARBA" id="ARBA00022795"/>
    </source>
</evidence>
<keyword evidence="6" id="KW-0574">Periplasm</keyword>
<dbReference type="GO" id="GO:0042597">
    <property type="term" value="C:periplasmic space"/>
    <property type="evidence" value="ECO:0007669"/>
    <property type="project" value="UniProtKB-SubCell"/>
</dbReference>
<accession>A0AAP6JCE7</accession>
<dbReference type="GO" id="GO:0071555">
    <property type="term" value="P:cell wall organization"/>
    <property type="evidence" value="ECO:0007669"/>
    <property type="project" value="UniProtKB-KW"/>
</dbReference>
<dbReference type="Pfam" id="PF01832">
    <property type="entry name" value="Glucosaminidase"/>
    <property type="match status" value="1"/>
</dbReference>
<dbReference type="GO" id="GO:0071973">
    <property type="term" value="P:bacterial-type flagellum-dependent cell motility"/>
    <property type="evidence" value="ECO:0007669"/>
    <property type="project" value="TreeGrafter"/>
</dbReference>
<evidence type="ECO:0000313" key="15">
    <source>
        <dbReference type="Proteomes" id="UP001302316"/>
    </source>
</evidence>
<dbReference type="PANTHER" id="PTHR33308">
    <property type="entry name" value="PEPTIDOGLYCAN HYDROLASE FLGJ"/>
    <property type="match status" value="1"/>
</dbReference>
<dbReference type="EMBL" id="JAYGII010000001">
    <property type="protein sequence ID" value="MEA5444243.1"/>
    <property type="molecule type" value="Genomic_DNA"/>
</dbReference>
<evidence type="ECO:0000256" key="12">
    <source>
        <dbReference type="SAM" id="MobiDB-lite"/>
    </source>
</evidence>
<proteinExistence type="inferred from homology"/>
<evidence type="ECO:0000259" key="13">
    <source>
        <dbReference type="SMART" id="SM00047"/>
    </source>
</evidence>
<feature type="region of interest" description="Disordered" evidence="12">
    <location>
        <begin position="124"/>
        <end position="143"/>
    </location>
</feature>
<dbReference type="InterPro" id="IPR002901">
    <property type="entry name" value="MGlyc_endo_b_GlcNAc-like_dom"/>
</dbReference>
<name>A0AAP6JCE7_9GAMM</name>
<dbReference type="InterPro" id="IPR051056">
    <property type="entry name" value="Glycosyl_Hydrolase_73"/>
</dbReference>
<keyword evidence="10" id="KW-0961">Cell wall biogenesis/degradation</keyword>
<dbReference type="AlphaFoldDB" id="A0AAP6JCE7"/>
<evidence type="ECO:0000256" key="5">
    <source>
        <dbReference type="ARBA" id="ARBA00013433"/>
    </source>
</evidence>
<keyword evidence="7" id="KW-1005">Bacterial flagellum biogenesis</keyword>
<dbReference type="Gene3D" id="2.10.70.40">
    <property type="entry name" value="peptidoglycan hydrolase"/>
    <property type="match status" value="1"/>
</dbReference>
<evidence type="ECO:0000256" key="4">
    <source>
        <dbReference type="ARBA" id="ARBA00007974"/>
    </source>
</evidence>
<sequence length="323" mass="35662">MISGDKPVFTDLQGLERLRGKARRDDPEALREVARHFESLFTHMMLQSMRAASFGDDLTGGNEMNFYRDMFDQQIAVEMSQGQGIGLADMIVRELGGEPASASPGKGARDTIEAMRQRAIPVRTEENDSAGAATDSAEDFRPDGPRDFLERLMPAARPAARRLGVEPQLVLAQAALETGWGQHMIRDGQGRNSFNLFGIKASQDWQGPEVTVPTLEFEAGVPVRRHDQFRAYRSPEESLEDYVRLLEQSPRYRNALDQGDDAAAFGRALQAGGYATDPEYAEKIERVARSRPMQEVLNDAASGNGSGAEWASGLKNLADRPFE</sequence>
<dbReference type="RefSeq" id="WP_346049247.1">
    <property type="nucleotide sequence ID" value="NZ_JAYGII010000001.1"/>
</dbReference>
<evidence type="ECO:0000256" key="10">
    <source>
        <dbReference type="ARBA" id="ARBA00023316"/>
    </source>
</evidence>
<evidence type="ECO:0000256" key="2">
    <source>
        <dbReference type="ARBA" id="ARBA00004418"/>
    </source>
</evidence>
<comment type="function">
    <text evidence="1">Flagellum-specific muramidase which hydrolyzes the peptidoglycan layer to assemble the rod structure in the periplasmic space.</text>
</comment>
<comment type="similarity">
    <text evidence="3">In the N-terminal section; belongs to the FlgJ family.</text>
</comment>
<reference evidence="14 15" key="1">
    <citation type="submission" date="2023-12" db="EMBL/GenBank/DDBJ databases">
        <title>Whole-genome sequencing of halo(alkali)philic microorganisms from hypersaline lakes.</title>
        <authorList>
            <person name="Sorokin D.Y."/>
            <person name="Merkel A.Y."/>
            <person name="Messina E."/>
            <person name="Yakimov M."/>
        </authorList>
    </citation>
    <scope>NUCLEOTIDE SEQUENCE [LARGE SCALE GENOMIC DNA]</scope>
    <source>
        <strain evidence="14 15">AB-CW1</strain>
    </source>
</reference>
<evidence type="ECO:0000256" key="9">
    <source>
        <dbReference type="ARBA" id="ARBA00023295"/>
    </source>
</evidence>
<evidence type="ECO:0000256" key="6">
    <source>
        <dbReference type="ARBA" id="ARBA00022764"/>
    </source>
</evidence>
<evidence type="ECO:0000256" key="11">
    <source>
        <dbReference type="ARBA" id="ARBA00030835"/>
    </source>
</evidence>
<keyword evidence="8 14" id="KW-0378">Hydrolase</keyword>